<dbReference type="NCBIfam" id="NF043074">
    <property type="entry name" value="MMSYN1_0196"/>
    <property type="match status" value="1"/>
</dbReference>
<dbReference type="PROSITE" id="PS50928">
    <property type="entry name" value="ABC_TM1"/>
    <property type="match status" value="1"/>
</dbReference>
<feature type="transmembrane region" description="Helical" evidence="8">
    <location>
        <begin position="149"/>
        <end position="172"/>
    </location>
</feature>
<evidence type="ECO:0000313" key="10">
    <source>
        <dbReference type="EMBL" id="QIA68230.1"/>
    </source>
</evidence>
<dbReference type="AlphaFoldDB" id="A0AAJ4EI25"/>
<sequence length="323" mass="36432">MMENKSKPPKKGKGWFKKQDSKVKSISQHFAAWCRTKYLNISYHAKQNKWFKRGFNPILWPYLIIMILLIVVPLLIILLYSFIQPTGNSLGFEINFKNFVTFFSEQKFVIALFLALGYSLIAALIAIVIAYPVAYVMAFCKSKLLSKNIWILVTLPIWINMLLKIIGLQTLFNIIAPSLLGTPISVVIGMIYAFLPFIILPIYNSLDKIDTSLIEASKDLGANGFKTFWKVIFRQSIPGIIAGGTLLLVQAATSLIIVKFMGNGWINLIVDVIEAYFFKGENFGIGAAISVVLALIVFLIIVLSNALSKYFEIRKGRRNEKVF</sequence>
<keyword evidence="6 8" id="KW-1133">Transmembrane helix</keyword>
<accession>A0AAJ4EI25</accession>
<dbReference type="GO" id="GO:0055085">
    <property type="term" value="P:transmembrane transport"/>
    <property type="evidence" value="ECO:0007669"/>
    <property type="project" value="InterPro"/>
</dbReference>
<dbReference type="Gene3D" id="1.10.3720.10">
    <property type="entry name" value="MetI-like"/>
    <property type="match status" value="1"/>
</dbReference>
<dbReference type="CDD" id="cd06261">
    <property type="entry name" value="TM_PBP2"/>
    <property type="match status" value="1"/>
</dbReference>
<dbReference type="PANTHER" id="PTHR42929:SF1">
    <property type="entry name" value="INNER MEMBRANE ABC TRANSPORTER PERMEASE PROTEIN YDCU-RELATED"/>
    <property type="match status" value="1"/>
</dbReference>
<dbReference type="SUPFAM" id="SSF161098">
    <property type="entry name" value="MetI-like"/>
    <property type="match status" value="1"/>
</dbReference>
<dbReference type="Pfam" id="PF00528">
    <property type="entry name" value="BPD_transp_1"/>
    <property type="match status" value="1"/>
</dbReference>
<dbReference type="GO" id="GO:0005886">
    <property type="term" value="C:plasma membrane"/>
    <property type="evidence" value="ECO:0007669"/>
    <property type="project" value="UniProtKB-SubCell"/>
</dbReference>
<name>A0AAJ4EI25_SPICI</name>
<evidence type="ECO:0000256" key="7">
    <source>
        <dbReference type="ARBA" id="ARBA00023136"/>
    </source>
</evidence>
<dbReference type="InterPro" id="IPR050024">
    <property type="entry name" value="MMSYN1_0196-like"/>
</dbReference>
<evidence type="ECO:0000256" key="5">
    <source>
        <dbReference type="ARBA" id="ARBA00022692"/>
    </source>
</evidence>
<comment type="subcellular location">
    <subcellularLocation>
        <location evidence="1 8">Cell membrane</location>
        <topology evidence="1 8">Multi-pass membrane protein</topology>
    </subcellularLocation>
</comment>
<feature type="domain" description="ABC transmembrane type-1" evidence="9">
    <location>
        <begin position="112"/>
        <end position="304"/>
    </location>
</feature>
<keyword evidence="4" id="KW-1003">Cell membrane</keyword>
<evidence type="ECO:0000313" key="11">
    <source>
        <dbReference type="Proteomes" id="UP000464735"/>
    </source>
</evidence>
<evidence type="ECO:0000259" key="9">
    <source>
        <dbReference type="PROSITE" id="PS50928"/>
    </source>
</evidence>
<keyword evidence="3 8" id="KW-0813">Transport</keyword>
<gene>
    <name evidence="10" type="ORF">GL298_00920</name>
</gene>
<proteinExistence type="inferred from homology"/>
<keyword evidence="5 8" id="KW-0812">Transmembrane</keyword>
<evidence type="ECO:0000256" key="6">
    <source>
        <dbReference type="ARBA" id="ARBA00022989"/>
    </source>
</evidence>
<feature type="transmembrane region" description="Helical" evidence="8">
    <location>
        <begin position="282"/>
        <end position="308"/>
    </location>
</feature>
<dbReference type="GeneID" id="54238117"/>
<dbReference type="EMBL" id="CP046368">
    <property type="protein sequence ID" value="QIA68230.1"/>
    <property type="molecule type" value="Genomic_DNA"/>
</dbReference>
<dbReference type="Proteomes" id="UP000464735">
    <property type="component" value="Chromosome"/>
</dbReference>
<evidence type="ECO:0000256" key="1">
    <source>
        <dbReference type="ARBA" id="ARBA00004651"/>
    </source>
</evidence>
<feature type="transmembrane region" description="Helical" evidence="8">
    <location>
        <begin position="184"/>
        <end position="203"/>
    </location>
</feature>
<dbReference type="InterPro" id="IPR000515">
    <property type="entry name" value="MetI-like"/>
</dbReference>
<evidence type="ECO:0000256" key="2">
    <source>
        <dbReference type="ARBA" id="ARBA00007069"/>
    </source>
</evidence>
<dbReference type="InterPro" id="IPR035906">
    <property type="entry name" value="MetI-like_sf"/>
</dbReference>
<comment type="similarity">
    <text evidence="2">Belongs to the binding-protein-dependent transport system permease family. CysTW subfamily.</text>
</comment>
<dbReference type="RefSeq" id="WP_157092838.1">
    <property type="nucleotide sequence ID" value="NZ_CP013197.1"/>
</dbReference>
<evidence type="ECO:0000256" key="8">
    <source>
        <dbReference type="RuleBase" id="RU363032"/>
    </source>
</evidence>
<evidence type="ECO:0000256" key="3">
    <source>
        <dbReference type="ARBA" id="ARBA00022448"/>
    </source>
</evidence>
<evidence type="ECO:0000256" key="4">
    <source>
        <dbReference type="ARBA" id="ARBA00022475"/>
    </source>
</evidence>
<dbReference type="PANTHER" id="PTHR42929">
    <property type="entry name" value="INNER MEMBRANE ABC TRANSPORTER PERMEASE PROTEIN YDCU-RELATED-RELATED"/>
    <property type="match status" value="1"/>
</dbReference>
<feature type="transmembrane region" description="Helical" evidence="8">
    <location>
        <begin position="59"/>
        <end position="83"/>
    </location>
</feature>
<keyword evidence="7 8" id="KW-0472">Membrane</keyword>
<organism evidence="10 11">
    <name type="scientific">Spiroplasma citri</name>
    <dbReference type="NCBI Taxonomy" id="2133"/>
    <lineage>
        <taxon>Bacteria</taxon>
        <taxon>Bacillati</taxon>
        <taxon>Mycoplasmatota</taxon>
        <taxon>Mollicutes</taxon>
        <taxon>Entomoplasmatales</taxon>
        <taxon>Spiroplasmataceae</taxon>
        <taxon>Spiroplasma</taxon>
    </lineage>
</organism>
<protein>
    <submittedName>
        <fullName evidence="10">ABC transporter permease subunit</fullName>
    </submittedName>
</protein>
<feature type="transmembrane region" description="Helical" evidence="8">
    <location>
        <begin position="240"/>
        <end position="262"/>
    </location>
</feature>
<reference evidence="10 11" key="1">
    <citation type="submission" date="2019-11" db="EMBL/GenBank/DDBJ databases">
        <title>Whole genome sequencing and comparative genomics analyses of five strains of Spiroplasma citri.</title>
        <authorList>
            <person name="Yokomi R."/>
            <person name="Chen J."/>
            <person name="Rattner R."/>
            <person name="Vidalakis G."/>
        </authorList>
    </citation>
    <scope>NUCLEOTIDE SEQUENCE [LARGE SCALE GENOMIC DNA]</scope>
    <source>
        <strain evidence="10 11">BR12</strain>
    </source>
</reference>
<feature type="transmembrane region" description="Helical" evidence="8">
    <location>
        <begin position="108"/>
        <end position="137"/>
    </location>
</feature>